<gene>
    <name evidence="14" type="ORF">CSSPTR1EN2_LOCUS23004</name>
</gene>
<comment type="catalytic activity">
    <reaction evidence="1">
        <text>Endonucleolytic cleavage of RNA, removing extra 3' nucleotides from tRNA precursor, generating 3' termini of tRNAs. A 3'-hydroxy group is left at the tRNA terminus and a 5'-phosphoryl group is left at the trailer molecule.</text>
        <dbReference type="EC" id="3.1.26.11"/>
    </reaction>
</comment>
<keyword evidence="8" id="KW-0479">Metal-binding</keyword>
<dbReference type="EC" id="3.1.26.11" evidence="5"/>
<keyword evidence="11" id="KW-0862">Zinc</keyword>
<evidence type="ECO:0000313" key="15">
    <source>
        <dbReference type="Proteomes" id="UP001497512"/>
    </source>
</evidence>
<organism evidence="14 15">
    <name type="scientific">Sphagnum troendelagicum</name>
    <dbReference type="NCBI Taxonomy" id="128251"/>
    <lineage>
        <taxon>Eukaryota</taxon>
        <taxon>Viridiplantae</taxon>
        <taxon>Streptophyta</taxon>
        <taxon>Embryophyta</taxon>
        <taxon>Bryophyta</taxon>
        <taxon>Sphagnophytina</taxon>
        <taxon>Sphagnopsida</taxon>
        <taxon>Sphagnales</taxon>
        <taxon>Sphagnaceae</taxon>
        <taxon>Sphagnum</taxon>
    </lineage>
</organism>
<evidence type="ECO:0000256" key="4">
    <source>
        <dbReference type="ARBA" id="ARBA00011738"/>
    </source>
</evidence>
<dbReference type="HAMAP" id="MF_01818">
    <property type="entry name" value="RNase_Z_BN"/>
    <property type="match status" value="1"/>
</dbReference>
<dbReference type="CDD" id="cd07718">
    <property type="entry name" value="RNaseZ_ELAC1_ELAC2-C-term-like_MBL-fold"/>
    <property type="match status" value="1"/>
</dbReference>
<evidence type="ECO:0000256" key="11">
    <source>
        <dbReference type="ARBA" id="ARBA00022833"/>
    </source>
</evidence>
<dbReference type="Proteomes" id="UP001497512">
    <property type="component" value="Chromosome 9"/>
</dbReference>
<dbReference type="EMBL" id="OZ019901">
    <property type="protein sequence ID" value="CAK9236604.1"/>
    <property type="molecule type" value="Genomic_DNA"/>
</dbReference>
<keyword evidence="6" id="KW-0819">tRNA processing</keyword>
<dbReference type="SUPFAM" id="SSF56281">
    <property type="entry name" value="Metallo-hydrolase/oxidoreductase"/>
    <property type="match status" value="2"/>
</dbReference>
<keyword evidence="10" id="KW-0378">Hydrolase</keyword>
<dbReference type="PANTHER" id="PTHR12553:SF49">
    <property type="entry name" value="ZINC PHOSPHODIESTERASE ELAC PROTEIN 2"/>
    <property type="match status" value="1"/>
</dbReference>
<dbReference type="InterPro" id="IPR013471">
    <property type="entry name" value="RNase_Z/BN"/>
</dbReference>
<evidence type="ECO:0000259" key="13">
    <source>
        <dbReference type="Pfam" id="PF13691"/>
    </source>
</evidence>
<dbReference type="InterPro" id="IPR036866">
    <property type="entry name" value="RibonucZ/Hydroxyglut_hydro"/>
</dbReference>
<dbReference type="InterPro" id="IPR047151">
    <property type="entry name" value="RNZ2-like"/>
</dbReference>
<dbReference type="Pfam" id="PF13691">
    <property type="entry name" value="Lactamase_B_4"/>
    <property type="match status" value="1"/>
</dbReference>
<evidence type="ECO:0000256" key="3">
    <source>
        <dbReference type="ARBA" id="ARBA00007823"/>
    </source>
</evidence>
<evidence type="ECO:0000256" key="10">
    <source>
        <dbReference type="ARBA" id="ARBA00022801"/>
    </source>
</evidence>
<comment type="cofactor">
    <cofactor evidence="2">
        <name>Zn(2+)</name>
        <dbReference type="ChEBI" id="CHEBI:29105"/>
    </cofactor>
</comment>
<evidence type="ECO:0000256" key="6">
    <source>
        <dbReference type="ARBA" id="ARBA00022694"/>
    </source>
</evidence>
<sequence>MTAAASFHRPLLLHRHFSVSRGRFLSLPFSSRSCMAFNSSSAALFLNTKHLQALSSSSFFLVGRSCALNRILCQQQTRTRLQSGSSISRDLSVKKVTRRLHTKTPTRPVVEEEEEASAAAASSDMVKKKELSAQPRQLALRTTSTHANSTLSFVQILGTGMDTGDTAPSVLLFFDQRRFIFNAGEGLQRFCIEHKIKLSKINHIFLTRVSSETGGGLPGLLLTLANIGEVGMAVNIWGTSDLQYLVNAMRTFVPNASVVHTHSFGPTVSQSSASQPQKFATVLLEDDVVKISAVLLWPESSEVKGTIRSQDKRDDELSVVYVCELPEVKGKFDPSKAEAFFNRPGPHYGLLQAGKSVMGSDGKTMVHPSDVMDPSSPGPIFILVDCPALSYIPALLSAPDLCCLQEKHPDTGSPLKQVTLMVHISPASVTTDARYQKWMLQFDGAQHVLAGHDLLNMASPILQSSARVLARLNCICPQVFPISNLQSNVPIGEAKLSSLEVTGSGFLTVAENLLKFRLRPLAGLGFDRSAVPVPFSMVAVQEQLVIDIPEVVEPSRKLAELWAVSLCNASTSNAADVASVASEHKVKVLEEPWLAECTPATKSRPVASKQEDSTVGDYPVEEPWLASTEDNHLEEDIPLCLKGVSREEMEIVFLGTGSSQPSKYRNVSAIYVHLFKQGGIMLDCGEGTYAQLTRRYGSVGAHEVLAGLKCVWISHIHADHHTGLARILSVRRSILERRGLFQPILVIGPKQLKRFLDAYERLEDLGMEFLDCSQTTADAERYASSEQNPFLDGSFLKEDKLKETVIGSPGSLSPRNGKNPKKGITADAENVHEGSPARIGLIQAPSVNVDKLQISRGTPISPKRSQMRNFWLQTGANLQAGIDWEGREKLRETLSVMGLAKLRSVPVVHCAHAFGVMLEAQGCVMSNGLKRPGWKLVYSGDTRPCKALVDASQGATILIHEATFDDGLLEEAEAKRHSLTKEAIETGVAAGVYRTILTHFSQRYPKIPIFDDSYTSQTCIAFDMMSVNLADLPLLPSLLPALKALFKEELVDVEEAADEHQEL</sequence>
<evidence type="ECO:0000313" key="14">
    <source>
        <dbReference type="EMBL" id="CAK9236604.1"/>
    </source>
</evidence>
<keyword evidence="9" id="KW-0255">Endonuclease</keyword>
<protein>
    <recommendedName>
        <fullName evidence="5">ribonuclease Z</fullName>
        <ecNumber evidence="5">3.1.26.11</ecNumber>
    </recommendedName>
</protein>
<keyword evidence="7" id="KW-0540">Nuclease</keyword>
<evidence type="ECO:0000256" key="5">
    <source>
        <dbReference type="ARBA" id="ARBA00012477"/>
    </source>
</evidence>
<keyword evidence="15" id="KW-1185">Reference proteome</keyword>
<evidence type="ECO:0000256" key="8">
    <source>
        <dbReference type="ARBA" id="ARBA00022723"/>
    </source>
</evidence>
<evidence type="ECO:0000256" key="12">
    <source>
        <dbReference type="SAM" id="MobiDB-lite"/>
    </source>
</evidence>
<proteinExistence type="inferred from homology"/>
<reference evidence="14" key="1">
    <citation type="submission" date="2024-02" db="EMBL/GenBank/DDBJ databases">
        <authorList>
            <consortium name="ELIXIR-Norway"/>
            <consortium name="Elixir Norway"/>
        </authorList>
    </citation>
    <scope>NUCLEOTIDE SEQUENCE</scope>
</reference>
<name>A0ABP0V2E1_9BRYO</name>
<accession>A0ABP0V2E1</accession>
<comment type="similarity">
    <text evidence="3">Belongs to the RNase Z family.</text>
</comment>
<dbReference type="PANTHER" id="PTHR12553">
    <property type="entry name" value="ZINC PHOSPHODIESTERASE ELAC PROTEIN 2"/>
    <property type="match status" value="1"/>
</dbReference>
<feature type="domain" description="tRNase Z endonuclease" evidence="13">
    <location>
        <begin position="160"/>
        <end position="215"/>
    </location>
</feature>
<dbReference type="InterPro" id="IPR027794">
    <property type="entry name" value="tRNase_Z_dom"/>
</dbReference>
<comment type="subunit">
    <text evidence="4">Homodimer.</text>
</comment>
<feature type="region of interest" description="Disordered" evidence="12">
    <location>
        <begin position="101"/>
        <end position="128"/>
    </location>
</feature>
<evidence type="ECO:0000256" key="1">
    <source>
        <dbReference type="ARBA" id="ARBA00000402"/>
    </source>
</evidence>
<evidence type="ECO:0000256" key="2">
    <source>
        <dbReference type="ARBA" id="ARBA00001947"/>
    </source>
</evidence>
<dbReference type="Gene3D" id="3.60.15.10">
    <property type="entry name" value="Ribonuclease Z/Hydroxyacylglutathione hydrolase-like"/>
    <property type="match status" value="2"/>
</dbReference>
<dbReference type="Pfam" id="PF23023">
    <property type="entry name" value="Anti-Pycsar_Apyc1"/>
    <property type="match status" value="1"/>
</dbReference>
<evidence type="ECO:0000256" key="9">
    <source>
        <dbReference type="ARBA" id="ARBA00022759"/>
    </source>
</evidence>
<evidence type="ECO:0000256" key="7">
    <source>
        <dbReference type="ARBA" id="ARBA00022722"/>
    </source>
</evidence>